<protein>
    <submittedName>
        <fullName evidence="2">Uncharacterized protein</fullName>
    </submittedName>
</protein>
<dbReference type="HOGENOM" id="CLU_1949671_0_0_1"/>
<evidence type="ECO:0000313" key="2">
    <source>
        <dbReference type="EMBL" id="KIK26621.1"/>
    </source>
</evidence>
<organism evidence="2 3">
    <name type="scientific">Pisolithus microcarpus 441</name>
    <dbReference type="NCBI Taxonomy" id="765257"/>
    <lineage>
        <taxon>Eukaryota</taxon>
        <taxon>Fungi</taxon>
        <taxon>Dikarya</taxon>
        <taxon>Basidiomycota</taxon>
        <taxon>Agaricomycotina</taxon>
        <taxon>Agaricomycetes</taxon>
        <taxon>Agaricomycetidae</taxon>
        <taxon>Boletales</taxon>
        <taxon>Sclerodermatineae</taxon>
        <taxon>Pisolithaceae</taxon>
        <taxon>Pisolithus</taxon>
    </lineage>
</organism>
<reference evidence="3" key="2">
    <citation type="submission" date="2015-01" db="EMBL/GenBank/DDBJ databases">
        <title>Evolutionary Origins and Diversification of the Mycorrhizal Mutualists.</title>
        <authorList>
            <consortium name="DOE Joint Genome Institute"/>
            <consortium name="Mycorrhizal Genomics Consortium"/>
            <person name="Kohler A."/>
            <person name="Kuo A."/>
            <person name="Nagy L.G."/>
            <person name="Floudas D."/>
            <person name="Copeland A."/>
            <person name="Barry K.W."/>
            <person name="Cichocki N."/>
            <person name="Veneault-Fourrey C."/>
            <person name="LaButti K."/>
            <person name="Lindquist E.A."/>
            <person name="Lipzen A."/>
            <person name="Lundell T."/>
            <person name="Morin E."/>
            <person name="Murat C."/>
            <person name="Riley R."/>
            <person name="Ohm R."/>
            <person name="Sun H."/>
            <person name="Tunlid A."/>
            <person name="Henrissat B."/>
            <person name="Grigoriev I.V."/>
            <person name="Hibbett D.S."/>
            <person name="Martin F."/>
        </authorList>
    </citation>
    <scope>NUCLEOTIDE SEQUENCE [LARGE SCALE GENOMIC DNA]</scope>
    <source>
        <strain evidence="3">441</strain>
    </source>
</reference>
<accession>A0A0C9ZBK1</accession>
<dbReference type="Proteomes" id="UP000054018">
    <property type="component" value="Unassembled WGS sequence"/>
</dbReference>
<reference evidence="2 3" key="1">
    <citation type="submission" date="2014-04" db="EMBL/GenBank/DDBJ databases">
        <authorList>
            <consortium name="DOE Joint Genome Institute"/>
            <person name="Kuo A."/>
            <person name="Kohler A."/>
            <person name="Costa M.D."/>
            <person name="Nagy L.G."/>
            <person name="Floudas D."/>
            <person name="Copeland A."/>
            <person name="Barry K.W."/>
            <person name="Cichocki N."/>
            <person name="Veneault-Fourrey C."/>
            <person name="LaButti K."/>
            <person name="Lindquist E.A."/>
            <person name="Lipzen A."/>
            <person name="Lundell T."/>
            <person name="Morin E."/>
            <person name="Murat C."/>
            <person name="Sun H."/>
            <person name="Tunlid A."/>
            <person name="Henrissat B."/>
            <person name="Grigoriev I.V."/>
            <person name="Hibbett D.S."/>
            <person name="Martin F."/>
            <person name="Nordberg H.P."/>
            <person name="Cantor M.N."/>
            <person name="Hua S.X."/>
        </authorList>
    </citation>
    <scope>NUCLEOTIDE SEQUENCE [LARGE SCALE GENOMIC DNA]</scope>
    <source>
        <strain evidence="2 3">441</strain>
    </source>
</reference>
<feature type="compositionally biased region" description="Polar residues" evidence="1">
    <location>
        <begin position="53"/>
        <end position="68"/>
    </location>
</feature>
<sequence>MSLAFGSAVNVNLEELDSPSLESIQAELNNWQHITFYGEMSGSSESNDSSNDQNNRLPLSAPSSSTVASAHDDRTASNNVRTYSTIRFTQELRELTMMNVCSSWSGSATTDQQQSLLAAATGSHPTDHP</sequence>
<dbReference type="OrthoDB" id="1939598at2759"/>
<proteinExistence type="predicted"/>
<gene>
    <name evidence="2" type="ORF">PISMIDRAFT_265102</name>
</gene>
<feature type="region of interest" description="Disordered" evidence="1">
    <location>
        <begin position="39"/>
        <end position="83"/>
    </location>
</feature>
<evidence type="ECO:0000256" key="1">
    <source>
        <dbReference type="SAM" id="MobiDB-lite"/>
    </source>
</evidence>
<dbReference type="AlphaFoldDB" id="A0A0C9ZBK1"/>
<dbReference type="EMBL" id="KN833701">
    <property type="protein sequence ID" value="KIK26621.1"/>
    <property type="molecule type" value="Genomic_DNA"/>
</dbReference>
<keyword evidence="3" id="KW-1185">Reference proteome</keyword>
<name>A0A0C9ZBK1_9AGAM</name>
<feature type="compositionally biased region" description="Low complexity" evidence="1">
    <location>
        <begin position="39"/>
        <end position="52"/>
    </location>
</feature>
<evidence type="ECO:0000313" key="3">
    <source>
        <dbReference type="Proteomes" id="UP000054018"/>
    </source>
</evidence>